<evidence type="ECO:0000259" key="1">
    <source>
        <dbReference type="Pfam" id="PF00149"/>
    </source>
</evidence>
<evidence type="ECO:0000313" key="3">
    <source>
        <dbReference type="Proteomes" id="UP000615755"/>
    </source>
</evidence>
<feature type="domain" description="Calcineurin-like phosphoesterase" evidence="1">
    <location>
        <begin position="79"/>
        <end position="289"/>
    </location>
</feature>
<proteinExistence type="predicted"/>
<dbReference type="InterPro" id="IPR004843">
    <property type="entry name" value="Calcineurin-like_PHP"/>
</dbReference>
<protein>
    <recommendedName>
        <fullName evidence="1">Calcineurin-like phosphoesterase domain-containing protein</fullName>
    </recommendedName>
</protein>
<name>A0ABR9EAG6_9GAMM</name>
<dbReference type="Gene3D" id="3.60.21.10">
    <property type="match status" value="1"/>
</dbReference>
<accession>A0ABR9EAG6</accession>
<evidence type="ECO:0000313" key="2">
    <source>
        <dbReference type="EMBL" id="MBE0367956.1"/>
    </source>
</evidence>
<dbReference type="Pfam" id="PF00149">
    <property type="entry name" value="Metallophos"/>
    <property type="match status" value="1"/>
</dbReference>
<dbReference type="InterPro" id="IPR029052">
    <property type="entry name" value="Metallo-depent_PP-like"/>
</dbReference>
<sequence length="339" mass="38349">MLLLLICVSCQSLAAFSDGPYVTLNNKTMQVEWVCNNQMSLQTRKLTKELKFNQCGMTLNTQLQTPSSKQPAIFSNIKKYAALSDVHGQFSVLKTLLVNHNIIDSKNQWAFGAGHLIITGDIFDRGPDVTDILWFLYDLETQAKKANGQLHLLLGNHEVMVLNNDDRYLHEKYVKTEQQLGRDIDLLYASNTVLGQWLRSKNVILKLNNALFMHGGLPASFAHDKVSIAKINAVFSQYLVNKDRPQFAKRLFGRNGPIWYRGYFSNITDNELSTLLDYYQVEHIVVGHTSQSKVKAIADNKVIAIDSSIKHGKQGELLLFKNNALFRGKYNGDVELLVE</sequence>
<organism evidence="2 3">
    <name type="scientific">Pseudoalteromonas aurantia 208</name>
    <dbReference type="NCBI Taxonomy" id="1314867"/>
    <lineage>
        <taxon>Bacteria</taxon>
        <taxon>Pseudomonadati</taxon>
        <taxon>Pseudomonadota</taxon>
        <taxon>Gammaproteobacteria</taxon>
        <taxon>Alteromonadales</taxon>
        <taxon>Pseudoalteromonadaceae</taxon>
        <taxon>Pseudoalteromonas</taxon>
    </lineage>
</organism>
<gene>
    <name evidence="2" type="ORF">PAUR_a1441</name>
</gene>
<dbReference type="PANTHER" id="PTHR46546:SF4">
    <property type="entry name" value="SHEWANELLA-LIKE PROTEIN PHOSPHATASE 1"/>
    <property type="match status" value="1"/>
</dbReference>
<comment type="caution">
    <text evidence="2">The sequence shown here is derived from an EMBL/GenBank/DDBJ whole genome shotgun (WGS) entry which is preliminary data.</text>
</comment>
<dbReference type="PANTHER" id="PTHR46546">
    <property type="entry name" value="SHEWANELLA-LIKE PROTEIN PHOSPHATASE 1"/>
    <property type="match status" value="1"/>
</dbReference>
<dbReference type="SUPFAM" id="SSF56300">
    <property type="entry name" value="Metallo-dependent phosphatases"/>
    <property type="match status" value="1"/>
</dbReference>
<reference evidence="2 3" key="1">
    <citation type="submission" date="2015-03" db="EMBL/GenBank/DDBJ databases">
        <title>Genome sequence of Pseudoalteromonas aurantia.</title>
        <authorList>
            <person name="Xie B.-B."/>
            <person name="Rong J.-C."/>
            <person name="Qin Q.-L."/>
            <person name="Zhang Y.-Z."/>
        </authorList>
    </citation>
    <scope>NUCLEOTIDE SEQUENCE [LARGE SCALE GENOMIC DNA]</scope>
    <source>
        <strain evidence="2 3">208</strain>
    </source>
</reference>
<keyword evidence="3" id="KW-1185">Reference proteome</keyword>
<dbReference type="Proteomes" id="UP000615755">
    <property type="component" value="Unassembled WGS sequence"/>
</dbReference>
<dbReference type="EMBL" id="AQGV01000012">
    <property type="protein sequence ID" value="MBE0367956.1"/>
    <property type="molecule type" value="Genomic_DNA"/>
</dbReference>